<dbReference type="EMBL" id="JAPDRK010000002">
    <property type="protein sequence ID" value="KAJ9615441.1"/>
    <property type="molecule type" value="Genomic_DNA"/>
</dbReference>
<dbReference type="AlphaFoldDB" id="A0AA38XL36"/>
<reference evidence="7" key="1">
    <citation type="submission" date="2022-10" db="EMBL/GenBank/DDBJ databases">
        <title>Culturing micro-colonial fungi from biological soil crusts in the Mojave desert and describing Neophaeococcomyces mojavensis, and introducing the new genera and species Taxawa tesnikishii.</title>
        <authorList>
            <person name="Kurbessoian T."/>
            <person name="Stajich J.E."/>
        </authorList>
    </citation>
    <scope>NUCLEOTIDE SEQUENCE</scope>
    <source>
        <strain evidence="7">TK_41</strain>
    </source>
</reference>
<dbReference type="Gene3D" id="1.10.8.60">
    <property type="match status" value="1"/>
</dbReference>
<keyword evidence="2" id="KW-0235">DNA replication</keyword>
<sequence length="414" mass="45099">MADFFSNKARAAAASNSKSAAVSKPSETAERAVPWVEKYRPKSLDEVKSQEHATETLRRMVNASNLPHLLCYGPPGNGKTSTILALCRELFGPELMKSRVLELNASDERGLSVIRERVKSFAALHLTNSSNEYREKYPCPNFKIVILDEADQLTQDAQGALRRVMEIYSATTRFALCCNYVSRIIDPIASRCSKFRFKAIGGDQATARIAEILKAEHVNYEDGVIERTLKVSDGDLRRAINLLQSAARLAGASAPVPNDRLNGHGKKNVIPDDSDEEMEDVDAKPKSAALSNKIRISDIDEIAGTFPPVLTDNLIKILQKGNTRNYNNIANAINNVVASGYAANEVLSALYAKIITGDEGDLVLAKSGDAGAALRKKSVLTNVFSEYDKRLIDGVDEQLALLDMSCQIAGVLAA</sequence>
<dbReference type="GO" id="GO:0006271">
    <property type="term" value="P:DNA strand elongation involved in DNA replication"/>
    <property type="evidence" value="ECO:0007669"/>
    <property type="project" value="UniProtKB-ARBA"/>
</dbReference>
<dbReference type="InterPro" id="IPR013748">
    <property type="entry name" value="Rep_factorC_C"/>
</dbReference>
<accession>A0AA38XL36</accession>
<dbReference type="Gene3D" id="1.20.272.10">
    <property type="match status" value="1"/>
</dbReference>
<keyword evidence="4" id="KW-0067">ATP-binding</keyword>
<comment type="similarity">
    <text evidence="1">Belongs to the activator 1 small subunits family.</text>
</comment>
<dbReference type="GO" id="GO:0005663">
    <property type="term" value="C:DNA replication factor C complex"/>
    <property type="evidence" value="ECO:0007669"/>
    <property type="project" value="TreeGrafter"/>
</dbReference>
<dbReference type="Pfam" id="PF00004">
    <property type="entry name" value="AAA"/>
    <property type="match status" value="1"/>
</dbReference>
<dbReference type="CDD" id="cd18140">
    <property type="entry name" value="HLD_clamp_RFC"/>
    <property type="match status" value="1"/>
</dbReference>
<keyword evidence="3" id="KW-0547">Nucleotide-binding</keyword>
<dbReference type="GO" id="GO:0016887">
    <property type="term" value="F:ATP hydrolysis activity"/>
    <property type="evidence" value="ECO:0007669"/>
    <property type="project" value="InterPro"/>
</dbReference>
<evidence type="ECO:0000259" key="6">
    <source>
        <dbReference type="SMART" id="SM00382"/>
    </source>
</evidence>
<name>A0AA38XL36_9EURO</name>
<evidence type="ECO:0000256" key="3">
    <source>
        <dbReference type="ARBA" id="ARBA00022741"/>
    </source>
</evidence>
<evidence type="ECO:0000256" key="2">
    <source>
        <dbReference type="ARBA" id="ARBA00022705"/>
    </source>
</evidence>
<dbReference type="Proteomes" id="UP001172673">
    <property type="component" value="Unassembled WGS sequence"/>
</dbReference>
<dbReference type="GO" id="GO:0003677">
    <property type="term" value="F:DNA binding"/>
    <property type="evidence" value="ECO:0007669"/>
    <property type="project" value="InterPro"/>
</dbReference>
<dbReference type="InterPro" id="IPR047854">
    <property type="entry name" value="RFC_lid"/>
</dbReference>
<dbReference type="InterPro" id="IPR003959">
    <property type="entry name" value="ATPase_AAA_core"/>
</dbReference>
<dbReference type="InterPro" id="IPR050238">
    <property type="entry name" value="DNA_Rep/Repair_Clamp_Loader"/>
</dbReference>
<dbReference type="GO" id="GO:0005524">
    <property type="term" value="F:ATP binding"/>
    <property type="evidence" value="ECO:0007669"/>
    <property type="project" value="UniProtKB-KW"/>
</dbReference>
<dbReference type="CDD" id="cd00009">
    <property type="entry name" value="AAA"/>
    <property type="match status" value="1"/>
</dbReference>
<evidence type="ECO:0000256" key="1">
    <source>
        <dbReference type="ARBA" id="ARBA00005378"/>
    </source>
</evidence>
<comment type="caution">
    <text evidence="7">The sequence shown here is derived from an EMBL/GenBank/DDBJ whole genome shotgun (WGS) entry which is preliminary data.</text>
</comment>
<dbReference type="InterPro" id="IPR003593">
    <property type="entry name" value="AAA+_ATPase"/>
</dbReference>
<dbReference type="Pfam" id="PF21960">
    <property type="entry name" value="RCF1-5-like_lid"/>
    <property type="match status" value="1"/>
</dbReference>
<evidence type="ECO:0000256" key="5">
    <source>
        <dbReference type="SAM" id="MobiDB-lite"/>
    </source>
</evidence>
<dbReference type="SUPFAM" id="SSF52540">
    <property type="entry name" value="P-loop containing nucleoside triphosphate hydrolases"/>
    <property type="match status" value="1"/>
</dbReference>
<keyword evidence="8" id="KW-1185">Reference proteome</keyword>
<evidence type="ECO:0000313" key="8">
    <source>
        <dbReference type="Proteomes" id="UP001172673"/>
    </source>
</evidence>
<dbReference type="FunFam" id="3.40.50.300:FF:000129">
    <property type="entry name" value="Replication factor C subunit 5"/>
    <property type="match status" value="1"/>
</dbReference>
<dbReference type="Pfam" id="PF08542">
    <property type="entry name" value="Rep_fac_C"/>
    <property type="match status" value="1"/>
</dbReference>
<dbReference type="SUPFAM" id="SSF48019">
    <property type="entry name" value="post-AAA+ oligomerization domain-like"/>
    <property type="match status" value="1"/>
</dbReference>
<dbReference type="GO" id="GO:0005634">
    <property type="term" value="C:nucleus"/>
    <property type="evidence" value="ECO:0007669"/>
    <property type="project" value="TreeGrafter"/>
</dbReference>
<dbReference type="InterPro" id="IPR027417">
    <property type="entry name" value="P-loop_NTPase"/>
</dbReference>
<evidence type="ECO:0000313" key="7">
    <source>
        <dbReference type="EMBL" id="KAJ9615441.1"/>
    </source>
</evidence>
<proteinExistence type="inferred from homology"/>
<feature type="compositionally biased region" description="Low complexity" evidence="5">
    <location>
        <begin position="1"/>
        <end position="26"/>
    </location>
</feature>
<dbReference type="PANTHER" id="PTHR11669">
    <property type="entry name" value="REPLICATION FACTOR C / DNA POLYMERASE III GAMMA-TAU SUBUNIT"/>
    <property type="match status" value="1"/>
</dbReference>
<dbReference type="InterPro" id="IPR008921">
    <property type="entry name" value="DNA_pol3_clamp-load_cplx_C"/>
</dbReference>
<dbReference type="GO" id="GO:0003689">
    <property type="term" value="F:DNA clamp loader activity"/>
    <property type="evidence" value="ECO:0007669"/>
    <property type="project" value="TreeGrafter"/>
</dbReference>
<dbReference type="Gene3D" id="3.40.50.300">
    <property type="entry name" value="P-loop containing nucleotide triphosphate hydrolases"/>
    <property type="match status" value="1"/>
</dbReference>
<organism evidence="7 8">
    <name type="scientific">Cladophialophora chaetospira</name>
    <dbReference type="NCBI Taxonomy" id="386627"/>
    <lineage>
        <taxon>Eukaryota</taxon>
        <taxon>Fungi</taxon>
        <taxon>Dikarya</taxon>
        <taxon>Ascomycota</taxon>
        <taxon>Pezizomycotina</taxon>
        <taxon>Eurotiomycetes</taxon>
        <taxon>Chaetothyriomycetidae</taxon>
        <taxon>Chaetothyriales</taxon>
        <taxon>Herpotrichiellaceae</taxon>
        <taxon>Cladophialophora</taxon>
    </lineage>
</organism>
<gene>
    <name evidence="7" type="primary">RFC2</name>
    <name evidence="7" type="ORF">H2200_001516</name>
</gene>
<dbReference type="GO" id="GO:0006281">
    <property type="term" value="P:DNA repair"/>
    <property type="evidence" value="ECO:0007669"/>
    <property type="project" value="TreeGrafter"/>
</dbReference>
<feature type="domain" description="AAA+ ATPase" evidence="6">
    <location>
        <begin position="65"/>
        <end position="201"/>
    </location>
</feature>
<dbReference type="PANTHER" id="PTHR11669:SF20">
    <property type="entry name" value="REPLICATION FACTOR C SUBUNIT 4"/>
    <property type="match status" value="1"/>
</dbReference>
<dbReference type="GO" id="GO:0031391">
    <property type="term" value="C:Elg1 RFC-like complex"/>
    <property type="evidence" value="ECO:0007669"/>
    <property type="project" value="UniProtKB-ARBA"/>
</dbReference>
<evidence type="ECO:0000256" key="4">
    <source>
        <dbReference type="ARBA" id="ARBA00022840"/>
    </source>
</evidence>
<dbReference type="SMART" id="SM00382">
    <property type="entry name" value="AAA"/>
    <property type="match status" value="1"/>
</dbReference>
<protein>
    <submittedName>
        <fullName evidence="7">Subunit of heteropentameric Replication factor C (RF-C)</fullName>
    </submittedName>
</protein>
<feature type="region of interest" description="Disordered" evidence="5">
    <location>
        <begin position="1"/>
        <end position="33"/>
    </location>
</feature>